<dbReference type="STRING" id="1465756.BIV18_09655"/>
<sequence length="193" mass="21569">MIRNLTVVNKSGNAVDVVLVVGRMGADPKIQKLNTKYGEAIKAGNTSIFVDFYNKDMTPERQAELDEKNGSFKKSRKVDTEVFNVEYWSNSNAENFAKLAKKGSEVLLMGKVIEPTQESISKGYDRRTIRVTSFDIIRYAKKNQNDTNVGQTEAPIEDTTVEEAPVAKAQDNSPVEVDIQYVEDIDIDDLLAN</sequence>
<evidence type="ECO:0008006" key="5">
    <source>
        <dbReference type="Google" id="ProtNLM"/>
    </source>
</evidence>
<dbReference type="SUPFAM" id="SSF50249">
    <property type="entry name" value="Nucleic acid-binding proteins"/>
    <property type="match status" value="1"/>
</dbReference>
<organism evidence="3 4">
    <name type="scientific">Peptoniphilus porci</name>
    <dbReference type="NCBI Taxonomy" id="2652280"/>
    <lineage>
        <taxon>Bacteria</taxon>
        <taxon>Bacillati</taxon>
        <taxon>Bacillota</taxon>
        <taxon>Tissierellia</taxon>
        <taxon>Tissierellales</taxon>
        <taxon>Peptoniphilaceae</taxon>
        <taxon>Peptoniphilus</taxon>
    </lineage>
</organism>
<dbReference type="PROSITE" id="PS50935">
    <property type="entry name" value="SSB"/>
    <property type="match status" value="1"/>
</dbReference>
<evidence type="ECO:0000256" key="1">
    <source>
        <dbReference type="ARBA" id="ARBA00023125"/>
    </source>
</evidence>
<dbReference type="Proteomes" id="UP000187166">
    <property type="component" value="Unassembled WGS sequence"/>
</dbReference>
<comment type="caution">
    <text evidence="3">The sequence shown here is derived from an EMBL/GenBank/DDBJ whole genome shotgun (WGS) entry which is preliminary data.</text>
</comment>
<keyword evidence="1 2" id="KW-0238">DNA-binding</keyword>
<evidence type="ECO:0000313" key="4">
    <source>
        <dbReference type="Proteomes" id="UP000187166"/>
    </source>
</evidence>
<keyword evidence="4" id="KW-1185">Reference proteome</keyword>
<name>A0A1U7LX06_9FIRM</name>
<dbReference type="EMBL" id="MJIH01000008">
    <property type="protein sequence ID" value="OLR61610.1"/>
    <property type="molecule type" value="Genomic_DNA"/>
</dbReference>
<dbReference type="GO" id="GO:0003697">
    <property type="term" value="F:single-stranded DNA binding"/>
    <property type="evidence" value="ECO:0007669"/>
    <property type="project" value="InterPro"/>
</dbReference>
<gene>
    <name evidence="3" type="ORF">BIV18_09655</name>
</gene>
<reference evidence="3 4" key="1">
    <citation type="journal article" date="2016" name="Appl. Environ. Microbiol.">
        <title>Function and Phylogeny of Bacterial Butyryl Coenzyme A:Acetate Transferases and Their Diversity in the Proximal Colon of Swine.</title>
        <authorList>
            <person name="Trachsel J."/>
            <person name="Bayles D.O."/>
            <person name="Looft T."/>
            <person name="Levine U.Y."/>
            <person name="Allen H.K."/>
        </authorList>
    </citation>
    <scope>NUCLEOTIDE SEQUENCE [LARGE SCALE GENOMIC DNA]</scope>
    <source>
        <strain evidence="3 4">35-6-1</strain>
    </source>
</reference>
<evidence type="ECO:0000313" key="3">
    <source>
        <dbReference type="EMBL" id="OLR61610.1"/>
    </source>
</evidence>
<proteinExistence type="predicted"/>
<dbReference type="Gene3D" id="2.40.50.140">
    <property type="entry name" value="Nucleic acid-binding proteins"/>
    <property type="match status" value="1"/>
</dbReference>
<dbReference type="InterPro" id="IPR012340">
    <property type="entry name" value="NA-bd_OB-fold"/>
</dbReference>
<accession>A0A1U7LX06</accession>
<protein>
    <recommendedName>
        <fullName evidence="5">Single-stranded DNA-binding protein</fullName>
    </recommendedName>
</protein>
<evidence type="ECO:0000256" key="2">
    <source>
        <dbReference type="PROSITE-ProRule" id="PRU00252"/>
    </source>
</evidence>
<dbReference type="AlphaFoldDB" id="A0A1U7LX06"/>
<dbReference type="InterPro" id="IPR000424">
    <property type="entry name" value="Primosome_PriB/ssb"/>
</dbReference>